<evidence type="ECO:0000313" key="2">
    <source>
        <dbReference type="EMBL" id="KAK8495961.1"/>
    </source>
</evidence>
<proteinExistence type="predicted"/>
<keyword evidence="3" id="KW-1185">Reference proteome</keyword>
<feature type="region of interest" description="Disordered" evidence="1">
    <location>
        <begin position="1"/>
        <end position="24"/>
    </location>
</feature>
<organism evidence="2 3">
    <name type="scientific">Hibiscus sabdariffa</name>
    <name type="common">roselle</name>
    <dbReference type="NCBI Taxonomy" id="183260"/>
    <lineage>
        <taxon>Eukaryota</taxon>
        <taxon>Viridiplantae</taxon>
        <taxon>Streptophyta</taxon>
        <taxon>Embryophyta</taxon>
        <taxon>Tracheophyta</taxon>
        <taxon>Spermatophyta</taxon>
        <taxon>Magnoliopsida</taxon>
        <taxon>eudicotyledons</taxon>
        <taxon>Gunneridae</taxon>
        <taxon>Pentapetalae</taxon>
        <taxon>rosids</taxon>
        <taxon>malvids</taxon>
        <taxon>Malvales</taxon>
        <taxon>Malvaceae</taxon>
        <taxon>Malvoideae</taxon>
        <taxon>Hibiscus</taxon>
    </lineage>
</organism>
<gene>
    <name evidence="2" type="ORF">V6N12_041594</name>
</gene>
<sequence>MEERSKVLSVDGEGCGSMEEMSIGDSDEGCKAMVEGFVLLTMSMVLGSRGNFVRADLVKVMAVNPGCRTVEMVVRQELAVA</sequence>
<protein>
    <submittedName>
        <fullName evidence="2">Uncharacterized protein</fullName>
    </submittedName>
</protein>
<name>A0ABR2AQ41_9ROSI</name>
<comment type="caution">
    <text evidence="2">The sequence shown here is derived from an EMBL/GenBank/DDBJ whole genome shotgun (WGS) entry which is preliminary data.</text>
</comment>
<evidence type="ECO:0000256" key="1">
    <source>
        <dbReference type="SAM" id="MobiDB-lite"/>
    </source>
</evidence>
<dbReference type="EMBL" id="JBBPBM010000394">
    <property type="protein sequence ID" value="KAK8495961.1"/>
    <property type="molecule type" value="Genomic_DNA"/>
</dbReference>
<evidence type="ECO:0000313" key="3">
    <source>
        <dbReference type="Proteomes" id="UP001472677"/>
    </source>
</evidence>
<accession>A0ABR2AQ41</accession>
<dbReference type="Proteomes" id="UP001472677">
    <property type="component" value="Unassembled WGS sequence"/>
</dbReference>
<reference evidence="2 3" key="1">
    <citation type="journal article" date="2024" name="G3 (Bethesda)">
        <title>Genome assembly of Hibiscus sabdariffa L. provides insights into metabolisms of medicinal natural products.</title>
        <authorList>
            <person name="Kim T."/>
        </authorList>
    </citation>
    <scope>NUCLEOTIDE SEQUENCE [LARGE SCALE GENOMIC DNA]</scope>
    <source>
        <strain evidence="2">TK-2024</strain>
        <tissue evidence="2">Old leaves</tissue>
    </source>
</reference>